<dbReference type="AlphaFoldDB" id="A0A859FBF5"/>
<sequence length="290" mass="33021">MPEIRVGQTVARRSYGCDVIFRVCHIENDVAELRGEDVRLVADAPIDDLEVLQEEEKRERRNKEKAQQESHYQLFRQHKRLTREKSEHEVSKGYTKEQTYFESPGKVLHLDGDAGYLKKCTELYDRLGVPVYGVHVPEKEMPGQVGSLIEMVRPQLLVITGHDAYSEAKGKWNEMKAYRHSKYFTEAVREARKIIPYMDNLVIFAGACQSHYPSILQAGANFASSPKRVNIHALDPVYLVSKISLTPFMERVGLWDIFKTTFSGEEGLGGLETIGCMRRGVPRYGADVAK</sequence>
<dbReference type="NCBIfam" id="TIGR02855">
    <property type="entry name" value="spore_yabG"/>
    <property type="match status" value="1"/>
</dbReference>
<dbReference type="KEGG" id="psua:FLK61_22765"/>
<proteinExistence type="predicted"/>
<evidence type="ECO:0000313" key="1">
    <source>
        <dbReference type="EMBL" id="QKS69635.1"/>
    </source>
</evidence>
<dbReference type="EMBL" id="CP041372">
    <property type="protein sequence ID" value="QKS69635.1"/>
    <property type="molecule type" value="Genomic_DNA"/>
</dbReference>
<dbReference type="Proteomes" id="UP000318138">
    <property type="component" value="Chromosome"/>
</dbReference>
<dbReference type="RefSeq" id="WP_176007651.1">
    <property type="nucleotide sequence ID" value="NZ_CP041372.2"/>
</dbReference>
<evidence type="ECO:0000313" key="2">
    <source>
        <dbReference type="Proteomes" id="UP000318138"/>
    </source>
</evidence>
<gene>
    <name evidence="1" type="primary">yabG</name>
    <name evidence="1" type="ORF">FLK61_22765</name>
</gene>
<name>A0A859FBF5_9BACI</name>
<organism evidence="1 2">
    <name type="scientific">Paenalkalicoccus suaedae</name>
    <dbReference type="NCBI Taxonomy" id="2592382"/>
    <lineage>
        <taxon>Bacteria</taxon>
        <taxon>Bacillati</taxon>
        <taxon>Bacillota</taxon>
        <taxon>Bacilli</taxon>
        <taxon>Bacillales</taxon>
        <taxon>Bacillaceae</taxon>
        <taxon>Paenalkalicoccus</taxon>
    </lineage>
</organism>
<reference evidence="2" key="1">
    <citation type="submission" date="2019-07" db="EMBL/GenBank/DDBJ databases">
        <title>Bacillus alkalisoli sp. nov. isolated from saline soil.</title>
        <authorList>
            <person name="Sun J.-Q."/>
            <person name="Xu L."/>
        </authorList>
    </citation>
    <scope>NUCLEOTIDE SEQUENCE [LARGE SCALE GENOMIC DNA]</scope>
    <source>
        <strain evidence="2">M4U3P1</strain>
    </source>
</reference>
<protein>
    <submittedName>
        <fullName evidence="1">Sporulation peptidase YabG</fullName>
    </submittedName>
</protein>
<dbReference type="InterPro" id="IPR008764">
    <property type="entry name" value="Peptidase_U57"/>
</dbReference>
<dbReference type="Pfam" id="PF05582">
    <property type="entry name" value="Peptidase_U57"/>
    <property type="match status" value="1"/>
</dbReference>
<keyword evidence="2" id="KW-1185">Reference proteome</keyword>
<accession>A0A859FBF5</accession>
<dbReference type="PIRSF" id="PIRSF011575">
    <property type="entry name" value="YabG"/>
    <property type="match status" value="1"/>
</dbReference>